<organism evidence="13 14">
    <name type="scientific">Streptosporangium fragile</name>
    <dbReference type="NCBI Taxonomy" id="46186"/>
    <lineage>
        <taxon>Bacteria</taxon>
        <taxon>Bacillati</taxon>
        <taxon>Actinomycetota</taxon>
        <taxon>Actinomycetes</taxon>
        <taxon>Streptosporangiales</taxon>
        <taxon>Streptosporangiaceae</taxon>
        <taxon>Streptosporangium</taxon>
    </lineage>
</organism>
<evidence type="ECO:0000256" key="10">
    <source>
        <dbReference type="RuleBase" id="RU362081"/>
    </source>
</evidence>
<dbReference type="CDD" id="cd02094">
    <property type="entry name" value="P-type_ATPase_Cu-like"/>
    <property type="match status" value="1"/>
</dbReference>
<dbReference type="PRINTS" id="PR00119">
    <property type="entry name" value="CATATPASE"/>
</dbReference>
<protein>
    <recommendedName>
        <fullName evidence="12">HMA domain-containing protein</fullName>
    </recommendedName>
</protein>
<dbReference type="Gene3D" id="3.40.50.1000">
    <property type="entry name" value="HAD superfamily/HAD-like"/>
    <property type="match status" value="1"/>
</dbReference>
<keyword evidence="7" id="KW-1278">Translocase</keyword>
<dbReference type="InterPro" id="IPR018303">
    <property type="entry name" value="ATPase_P-typ_P_site"/>
</dbReference>
<dbReference type="InterPro" id="IPR044492">
    <property type="entry name" value="P_typ_ATPase_HD_dom"/>
</dbReference>
<evidence type="ECO:0000256" key="5">
    <source>
        <dbReference type="ARBA" id="ARBA00022741"/>
    </source>
</evidence>
<dbReference type="SFLD" id="SFLDG00002">
    <property type="entry name" value="C1.7:_P-type_atpase_like"/>
    <property type="match status" value="1"/>
</dbReference>
<feature type="transmembrane region" description="Helical" evidence="10">
    <location>
        <begin position="479"/>
        <end position="498"/>
    </location>
</feature>
<keyword evidence="9 10" id="KW-0472">Membrane</keyword>
<dbReference type="CDD" id="cd00371">
    <property type="entry name" value="HMA"/>
    <property type="match status" value="1"/>
</dbReference>
<evidence type="ECO:0000256" key="4">
    <source>
        <dbReference type="ARBA" id="ARBA00022723"/>
    </source>
</evidence>
<dbReference type="RefSeq" id="WP_344982053.1">
    <property type="nucleotide sequence ID" value="NZ_BAAAVI010000117.1"/>
</dbReference>
<reference evidence="14" key="1">
    <citation type="journal article" date="2019" name="Int. J. Syst. Evol. Microbiol.">
        <title>The Global Catalogue of Microorganisms (GCM) 10K type strain sequencing project: providing services to taxonomists for standard genome sequencing and annotation.</title>
        <authorList>
            <consortium name="The Broad Institute Genomics Platform"/>
            <consortium name="The Broad Institute Genome Sequencing Center for Infectious Disease"/>
            <person name="Wu L."/>
            <person name="Ma J."/>
        </authorList>
    </citation>
    <scope>NUCLEOTIDE SEQUENCE [LARGE SCALE GENOMIC DNA]</scope>
    <source>
        <strain evidence="14">JCM 6242</strain>
    </source>
</reference>
<keyword evidence="3 10" id="KW-0812">Transmembrane</keyword>
<dbReference type="InterPro" id="IPR006121">
    <property type="entry name" value="HMA_dom"/>
</dbReference>
<evidence type="ECO:0000256" key="1">
    <source>
        <dbReference type="ARBA" id="ARBA00004651"/>
    </source>
</evidence>
<dbReference type="PRINTS" id="PR00120">
    <property type="entry name" value="HATPASE"/>
</dbReference>
<evidence type="ECO:0000259" key="12">
    <source>
        <dbReference type="PROSITE" id="PS50846"/>
    </source>
</evidence>
<dbReference type="SUPFAM" id="SSF81665">
    <property type="entry name" value="Calcium ATPase, transmembrane domain M"/>
    <property type="match status" value="1"/>
</dbReference>
<dbReference type="InterPro" id="IPR008250">
    <property type="entry name" value="ATPase_P-typ_transduc_dom_A_sf"/>
</dbReference>
<dbReference type="PANTHER" id="PTHR43520">
    <property type="entry name" value="ATP7, ISOFORM B"/>
    <property type="match status" value="1"/>
</dbReference>
<dbReference type="PROSITE" id="PS00154">
    <property type="entry name" value="ATPASE_E1_E2"/>
    <property type="match status" value="1"/>
</dbReference>
<dbReference type="Gene3D" id="2.70.150.10">
    <property type="entry name" value="Calcium-transporting ATPase, cytoplasmic transduction domain A"/>
    <property type="match status" value="1"/>
</dbReference>
<dbReference type="InterPro" id="IPR023214">
    <property type="entry name" value="HAD_sf"/>
</dbReference>
<evidence type="ECO:0000256" key="7">
    <source>
        <dbReference type="ARBA" id="ARBA00022967"/>
    </source>
</evidence>
<dbReference type="Pfam" id="PF00122">
    <property type="entry name" value="E1-E2_ATPase"/>
    <property type="match status" value="1"/>
</dbReference>
<dbReference type="PANTHER" id="PTHR43520:SF8">
    <property type="entry name" value="P-TYPE CU(+) TRANSPORTER"/>
    <property type="match status" value="1"/>
</dbReference>
<dbReference type="Proteomes" id="UP001500831">
    <property type="component" value="Unassembled WGS sequence"/>
</dbReference>
<feature type="transmembrane region" description="Helical" evidence="10">
    <location>
        <begin position="794"/>
        <end position="812"/>
    </location>
</feature>
<keyword evidence="4 10" id="KW-0479">Metal-binding</keyword>
<feature type="transmembrane region" description="Helical" evidence="10">
    <location>
        <begin position="206"/>
        <end position="223"/>
    </location>
</feature>
<evidence type="ECO:0000256" key="3">
    <source>
        <dbReference type="ARBA" id="ARBA00022692"/>
    </source>
</evidence>
<keyword evidence="6 10" id="KW-0067">ATP-binding</keyword>
<dbReference type="SUPFAM" id="SSF56784">
    <property type="entry name" value="HAD-like"/>
    <property type="match status" value="1"/>
</dbReference>
<dbReference type="NCBIfam" id="TIGR01494">
    <property type="entry name" value="ATPase_P-type"/>
    <property type="match status" value="1"/>
</dbReference>
<dbReference type="InterPro" id="IPR023298">
    <property type="entry name" value="ATPase_P-typ_TM_dom_sf"/>
</dbReference>
<keyword evidence="8 10" id="KW-1133">Transmembrane helix</keyword>
<dbReference type="NCBIfam" id="TIGR01525">
    <property type="entry name" value="ATPase-IB_hvy"/>
    <property type="match status" value="1"/>
</dbReference>
<dbReference type="SUPFAM" id="SSF55008">
    <property type="entry name" value="HMA, heavy metal-associated domain"/>
    <property type="match status" value="1"/>
</dbReference>
<dbReference type="Pfam" id="PF00702">
    <property type="entry name" value="Hydrolase"/>
    <property type="match status" value="1"/>
</dbReference>
<evidence type="ECO:0000313" key="14">
    <source>
        <dbReference type="Proteomes" id="UP001500831"/>
    </source>
</evidence>
<dbReference type="NCBIfam" id="TIGR01511">
    <property type="entry name" value="ATPase-IB1_Cu"/>
    <property type="match status" value="1"/>
</dbReference>
<dbReference type="SFLD" id="SFLDS00003">
    <property type="entry name" value="Haloacid_Dehalogenase"/>
    <property type="match status" value="1"/>
</dbReference>
<comment type="similarity">
    <text evidence="2 10">Belongs to the cation transport ATPase (P-type) (TC 3.A.3) family. Type IB subfamily.</text>
</comment>
<dbReference type="SUPFAM" id="SSF81653">
    <property type="entry name" value="Calcium ATPase, transduction domain A"/>
    <property type="match status" value="1"/>
</dbReference>
<keyword evidence="5 10" id="KW-0547">Nucleotide-binding</keyword>
<feature type="transmembrane region" description="Helical" evidence="10">
    <location>
        <begin position="452"/>
        <end position="473"/>
    </location>
</feature>
<dbReference type="InterPro" id="IPR027256">
    <property type="entry name" value="P-typ_ATPase_IB"/>
</dbReference>
<proteinExistence type="inferred from homology"/>
<dbReference type="InterPro" id="IPR036412">
    <property type="entry name" value="HAD-like_sf"/>
</dbReference>
<sequence length="862" mass="89052">MTDHTDVRGGGKERSTAILDVSGLRWASEQNVVTARLGRRPGVLEVEVNPVAQTATVVFDPARTSLAGLRAWVVECGYHCAGQSVPSHICDPMAEPDPPAASAHAGHPVAAPGATVPPERRAPGHGTTGHHAPGRRADVRDAERTGEGVGHPARAGHVMPPERAGHGAGHPGHGATEALPSPHEMMGHGGHAGMSMAAMVADMRNRFLVALLFSIPIVVWSPIGTEVLGLRVPVPFGLRRDVWALLLSLPVVLYSCWIFFDGAVRALRARTLDMMVLVAVAVGAGWLYSVIVTLTGGGEVFYEAATVLAAFVLLGHWFEMRARGGANDAIRALLDLAPPKAVVIRDGEPVEVPTAEVAAGDLLLVRPGAKIPVDGVVEDGESEVDESMVTGESLPVHKQPSATVIGATINRNGTLRVRATRVGADTALAQIVKLVQQAQNSKAPGQKLADRAAFWLVFVALIGGALTFAAWLLLAGAPFGVAVLFAITVVVITCPDALGLATPTAIMVGTGLGAKRGVLFKNAIALETSARVQVVVMDKTGTLTRGEPEVTDVITEGVGEDELLRLVAAVERESEHPLAEAIVRHADARGLAGVRAGRFENVPGHGAVADVAGHRVAVGNRRLLERDGADLGALGAHRDEVAAGGRTAVMVAIDGVTVGVIGVADAPRETSAAAVAALHELGVEVVMLTGDNAATAERIARRLGIDTVIAEVLPGAKAAKVAELQATGRKVAMVGDGVNDAPALAQADLGIAIGAGTDVAIETADVVLMRSDPLDVPTALRIGRGTLRKMRQNLGWAIGYNTVALPIAAGVFEPAFGLVLRPEIAALSMSGSSVIVAVNALALKRLPLPSPAGTPQGEGVHA</sequence>
<dbReference type="InterPro" id="IPR001757">
    <property type="entry name" value="P_typ_ATPase"/>
</dbReference>
<feature type="transmembrane region" description="Helical" evidence="10">
    <location>
        <begin position="300"/>
        <end position="318"/>
    </location>
</feature>
<evidence type="ECO:0000256" key="6">
    <source>
        <dbReference type="ARBA" id="ARBA00022840"/>
    </source>
</evidence>
<keyword evidence="10" id="KW-1003">Cell membrane</keyword>
<evidence type="ECO:0000256" key="11">
    <source>
        <dbReference type="SAM" id="MobiDB-lite"/>
    </source>
</evidence>
<dbReference type="InterPro" id="IPR059000">
    <property type="entry name" value="ATPase_P-type_domA"/>
</dbReference>
<gene>
    <name evidence="13" type="ORF">GCM10010517_78900</name>
</gene>
<feature type="domain" description="HMA" evidence="12">
    <location>
        <begin position="15"/>
        <end position="81"/>
    </location>
</feature>
<dbReference type="Gene3D" id="3.30.70.100">
    <property type="match status" value="1"/>
</dbReference>
<evidence type="ECO:0000256" key="2">
    <source>
        <dbReference type="ARBA" id="ARBA00006024"/>
    </source>
</evidence>
<feature type="compositionally biased region" description="Basic and acidic residues" evidence="11">
    <location>
        <begin position="135"/>
        <end position="146"/>
    </location>
</feature>
<dbReference type="EMBL" id="BAAAVI010000117">
    <property type="protein sequence ID" value="GAA2912352.1"/>
    <property type="molecule type" value="Genomic_DNA"/>
</dbReference>
<feature type="transmembrane region" description="Helical" evidence="10">
    <location>
        <begin position="243"/>
        <end position="260"/>
    </location>
</feature>
<evidence type="ECO:0000313" key="13">
    <source>
        <dbReference type="EMBL" id="GAA2912352.1"/>
    </source>
</evidence>
<feature type="compositionally biased region" description="Low complexity" evidence="11">
    <location>
        <begin position="100"/>
        <end position="117"/>
    </location>
</feature>
<dbReference type="Pfam" id="PF00403">
    <property type="entry name" value="HMA"/>
    <property type="match status" value="1"/>
</dbReference>
<dbReference type="InterPro" id="IPR036163">
    <property type="entry name" value="HMA_dom_sf"/>
</dbReference>
<accession>A0ABP6IWN3</accession>
<comment type="subcellular location">
    <subcellularLocation>
        <location evidence="1">Cell membrane</location>
        <topology evidence="1">Multi-pass membrane protein</topology>
    </subcellularLocation>
</comment>
<dbReference type="InterPro" id="IPR023299">
    <property type="entry name" value="ATPase_P-typ_cyto_dom_N"/>
</dbReference>
<evidence type="ECO:0000256" key="9">
    <source>
        <dbReference type="ARBA" id="ARBA00023136"/>
    </source>
</evidence>
<dbReference type="SFLD" id="SFLDF00027">
    <property type="entry name" value="p-type_atpase"/>
    <property type="match status" value="1"/>
</dbReference>
<name>A0ABP6IWN3_9ACTN</name>
<comment type="caution">
    <text evidence="13">The sequence shown here is derived from an EMBL/GenBank/DDBJ whole genome shotgun (WGS) entry which is preliminary data.</text>
</comment>
<dbReference type="Gene3D" id="3.40.1110.10">
    <property type="entry name" value="Calcium-transporting ATPase, cytoplasmic domain N"/>
    <property type="match status" value="1"/>
</dbReference>
<keyword evidence="14" id="KW-1185">Reference proteome</keyword>
<feature type="transmembrane region" description="Helical" evidence="10">
    <location>
        <begin position="272"/>
        <end position="294"/>
    </location>
</feature>
<feature type="region of interest" description="Disordered" evidence="11">
    <location>
        <begin position="92"/>
        <end position="173"/>
    </location>
</feature>
<evidence type="ECO:0000256" key="8">
    <source>
        <dbReference type="ARBA" id="ARBA00022989"/>
    </source>
</evidence>
<dbReference type="PROSITE" id="PS50846">
    <property type="entry name" value="HMA_2"/>
    <property type="match status" value="1"/>
</dbReference>